<dbReference type="PANTHER" id="PTHR22600">
    <property type="entry name" value="BETA-HEXOSAMINIDASE"/>
    <property type="match status" value="1"/>
</dbReference>
<comment type="catalytic activity">
    <reaction evidence="1">
        <text>Hydrolysis of terminal non-reducing N-acetyl-D-hexosamine residues in N-acetyl-beta-D-hexosaminides.</text>
        <dbReference type="EC" id="3.2.1.52"/>
    </reaction>
</comment>
<keyword evidence="4" id="KW-0378">Hydrolase</keyword>
<dbReference type="Gene3D" id="3.30.379.10">
    <property type="entry name" value="Chitobiase/beta-hexosaminidase domain 2-like"/>
    <property type="match status" value="1"/>
</dbReference>
<dbReference type="EMBL" id="JBHSJJ010000002">
    <property type="protein sequence ID" value="MFC4870730.1"/>
    <property type="molecule type" value="Genomic_DNA"/>
</dbReference>
<evidence type="ECO:0000259" key="8">
    <source>
        <dbReference type="Pfam" id="PF02838"/>
    </source>
</evidence>
<dbReference type="Gene3D" id="3.20.20.80">
    <property type="entry name" value="Glycosidases"/>
    <property type="match status" value="1"/>
</dbReference>
<evidence type="ECO:0000313" key="10">
    <source>
        <dbReference type="Proteomes" id="UP001595818"/>
    </source>
</evidence>
<dbReference type="Pfam" id="PF02838">
    <property type="entry name" value="Glyco_hydro_20b"/>
    <property type="match status" value="1"/>
</dbReference>
<evidence type="ECO:0000313" key="9">
    <source>
        <dbReference type="EMBL" id="MFC4870730.1"/>
    </source>
</evidence>
<proteinExistence type="inferred from homology"/>
<comment type="caution">
    <text evidence="9">The sequence shown here is derived from an EMBL/GenBank/DDBJ whole genome shotgun (WGS) entry which is preliminary data.</text>
</comment>
<dbReference type="SUPFAM" id="SSF55545">
    <property type="entry name" value="beta-N-acetylhexosaminidase-like domain"/>
    <property type="match status" value="1"/>
</dbReference>
<protein>
    <recommendedName>
        <fullName evidence="3">beta-N-acetylhexosaminidase</fullName>
        <ecNumber evidence="3">3.2.1.52</ecNumber>
    </recommendedName>
</protein>
<feature type="domain" description="Glycoside hydrolase family 20 catalytic" evidence="7">
    <location>
        <begin position="154"/>
        <end position="525"/>
    </location>
</feature>
<evidence type="ECO:0000256" key="3">
    <source>
        <dbReference type="ARBA" id="ARBA00012663"/>
    </source>
</evidence>
<dbReference type="InterPro" id="IPR015883">
    <property type="entry name" value="Glyco_hydro_20_cat"/>
</dbReference>
<dbReference type="InterPro" id="IPR029018">
    <property type="entry name" value="Hex-like_dom2"/>
</dbReference>
<evidence type="ECO:0000256" key="6">
    <source>
        <dbReference type="SAM" id="SignalP"/>
    </source>
</evidence>
<reference evidence="10" key="1">
    <citation type="journal article" date="2019" name="Int. J. Syst. Evol. Microbiol.">
        <title>The Global Catalogue of Microorganisms (GCM) 10K type strain sequencing project: providing services to taxonomists for standard genome sequencing and annotation.</title>
        <authorList>
            <consortium name="The Broad Institute Genomics Platform"/>
            <consortium name="The Broad Institute Genome Sequencing Center for Infectious Disease"/>
            <person name="Wu L."/>
            <person name="Ma J."/>
        </authorList>
    </citation>
    <scope>NUCLEOTIDE SEQUENCE [LARGE SCALE GENOMIC DNA]</scope>
    <source>
        <strain evidence="10">CGMCC 4.7466</strain>
    </source>
</reference>
<feature type="chain" id="PRO_5045849568" description="beta-N-acetylhexosaminidase" evidence="6">
    <location>
        <begin position="26"/>
        <end position="638"/>
    </location>
</feature>
<dbReference type="SUPFAM" id="SSF51445">
    <property type="entry name" value="(Trans)glycosidases"/>
    <property type="match status" value="1"/>
</dbReference>
<evidence type="ECO:0000256" key="4">
    <source>
        <dbReference type="ARBA" id="ARBA00022801"/>
    </source>
</evidence>
<accession>A0ABV9SWG5</accession>
<keyword evidence="5" id="KW-0326">Glycosidase</keyword>
<name>A0ABV9SWG5_9BACT</name>
<keyword evidence="10" id="KW-1185">Reference proteome</keyword>
<dbReference type="InterPro" id="IPR025705">
    <property type="entry name" value="Beta_hexosaminidase_sua/sub"/>
</dbReference>
<evidence type="ECO:0000256" key="5">
    <source>
        <dbReference type="ARBA" id="ARBA00023295"/>
    </source>
</evidence>
<keyword evidence="6" id="KW-0732">Signal</keyword>
<dbReference type="Proteomes" id="UP001595818">
    <property type="component" value="Unassembled WGS sequence"/>
</dbReference>
<gene>
    <name evidence="9" type="ORF">ACFPFU_03460</name>
</gene>
<feature type="domain" description="Beta-hexosaminidase bacterial type N-terminal" evidence="8">
    <location>
        <begin position="30"/>
        <end position="150"/>
    </location>
</feature>
<dbReference type="Pfam" id="PF00728">
    <property type="entry name" value="Glyco_hydro_20"/>
    <property type="match status" value="1"/>
</dbReference>
<dbReference type="PANTHER" id="PTHR22600:SF57">
    <property type="entry name" value="BETA-N-ACETYLHEXOSAMINIDASE"/>
    <property type="match status" value="1"/>
</dbReference>
<dbReference type="PRINTS" id="PR00738">
    <property type="entry name" value="GLHYDRLASE20"/>
</dbReference>
<dbReference type="EC" id="3.2.1.52" evidence="3"/>
<evidence type="ECO:0000256" key="2">
    <source>
        <dbReference type="ARBA" id="ARBA00006285"/>
    </source>
</evidence>
<comment type="similarity">
    <text evidence="2">Belongs to the glycosyl hydrolase 20 family.</text>
</comment>
<dbReference type="InterPro" id="IPR017853">
    <property type="entry name" value="GH"/>
</dbReference>
<organism evidence="9 10">
    <name type="scientific">Negadavirga shengliensis</name>
    <dbReference type="NCBI Taxonomy" id="1389218"/>
    <lineage>
        <taxon>Bacteria</taxon>
        <taxon>Pseudomonadati</taxon>
        <taxon>Bacteroidota</taxon>
        <taxon>Cytophagia</taxon>
        <taxon>Cytophagales</taxon>
        <taxon>Cyclobacteriaceae</taxon>
        <taxon>Negadavirga</taxon>
    </lineage>
</organism>
<sequence>MNYKKLLFGLGMLSIAYCQSYWAQAQSSVSIIPQPKSIDVREGAFILHPGTAIVAKSDDTRKTAALFNEFLKSGSGFDLKISLIDQDRQAIILEESNKFDNKEAYSLTVNDEKILIKGSSAGIFYGMQSLLQLMENHDGQVVIPSVNIEDEPAFGYRGIMLDVARHFFTTDQIKKMIDMMAYFKFNRLHWHLTEDQGWRLEIKKYPKLTEISAWRDSTIIGQYYDFKPFIYDGKKHGGYYTQEEAREIVRYASERKITVIPEIELPGHSSAVLAAYPELGSFEVKEGKALPGSIAATNQKGEPLDNDLSTDVPGYWGVHYNIYGPTENAFRFLEDVLTEVMAIFPSEYIHIGGDEVPKDHWETSEIAQRVIKKEKLEDEHELQSFFIRRIEKFLNKNGRKLIGWDEILEGGLAPNATVMSWRGEKGGIAAAKMGHDVIMTPNSHLYFDHYQAQDKSTEPLAIGGFLPLDKVYSYSPIPDTLNADERKHVLGVQANLWTEYIPTNNKMEYFLFPRALALSEVAWKKKEEKDFQEFSLERLPKTLKALEERNVFFRIPEANVQIERDNETGRHKISIQPMVANAKVYYTVDGHKADQTAALYSAPFLAPITGEGQEALTLKYIVVTPKGRSSNEFSVTIE</sequence>
<dbReference type="CDD" id="cd06563">
    <property type="entry name" value="GH20_chitobiase-like"/>
    <property type="match status" value="1"/>
</dbReference>
<evidence type="ECO:0000256" key="1">
    <source>
        <dbReference type="ARBA" id="ARBA00001231"/>
    </source>
</evidence>
<feature type="signal peptide" evidence="6">
    <location>
        <begin position="1"/>
        <end position="25"/>
    </location>
</feature>
<dbReference type="InterPro" id="IPR015882">
    <property type="entry name" value="HEX_bac_N"/>
</dbReference>
<dbReference type="RefSeq" id="WP_377061547.1">
    <property type="nucleotide sequence ID" value="NZ_JBHSJJ010000002.1"/>
</dbReference>
<evidence type="ECO:0000259" key="7">
    <source>
        <dbReference type="Pfam" id="PF00728"/>
    </source>
</evidence>